<organism evidence="3 4">
    <name type="scientific">Methylocystis iwaonis</name>
    <dbReference type="NCBI Taxonomy" id="2885079"/>
    <lineage>
        <taxon>Bacteria</taxon>
        <taxon>Pseudomonadati</taxon>
        <taxon>Pseudomonadota</taxon>
        <taxon>Alphaproteobacteria</taxon>
        <taxon>Hyphomicrobiales</taxon>
        <taxon>Methylocystaceae</taxon>
        <taxon>Methylocystis</taxon>
    </lineage>
</organism>
<sequence>MTGFLRLDRRRLIASLFACLANGAAPGRAGEKPKDNGLGGTGYISVLPDPDNGLGGTGVVGTIRGFGSILVNGLKISYAPTAEVTIDGQPVDVSRMRVGHVVSLVAQRNEAGFTTTRIRILHEVVGSIESISGRSLRILGQKVELGRGVAAGGLAVGQHVAVSGLRLPDQTIVASLVEPVDAAVAQIVGTVTRDADGRLAIGAQPLAGAARSLAGQRVALRGAVAAGAFEVSHVAPDEWLPRGVRQALVETYVERDGDMVAAAAGPMLTARRDPSFYGVIRAVIGVAMDRNGGWSIETFRASESLGEKGSGKDFRQRMKSVEETAPAPAGDGGGSRSGAEAPPNFGNVPSGGFGDPFPFGAGGAPPGGFPGPGMPGPGGRPRR</sequence>
<protein>
    <recommendedName>
        <fullName evidence="2">DUF5666 domain-containing protein</fullName>
    </recommendedName>
</protein>
<evidence type="ECO:0000259" key="2">
    <source>
        <dbReference type="Pfam" id="PF18914"/>
    </source>
</evidence>
<accession>A0ABN6VM43</accession>
<dbReference type="InterPro" id="IPR043724">
    <property type="entry name" value="DUF5666"/>
</dbReference>
<dbReference type="Pfam" id="PF18914">
    <property type="entry name" value="DUF5666"/>
    <property type="match status" value="1"/>
</dbReference>
<evidence type="ECO:0000256" key="1">
    <source>
        <dbReference type="SAM" id="MobiDB-lite"/>
    </source>
</evidence>
<evidence type="ECO:0000313" key="3">
    <source>
        <dbReference type="EMBL" id="BDV36162.1"/>
    </source>
</evidence>
<dbReference type="Proteomes" id="UP001317629">
    <property type="component" value="Plasmid pSS37A-Re-1"/>
</dbReference>
<keyword evidence="3" id="KW-0614">Plasmid</keyword>
<gene>
    <name evidence="3" type="ORF">SS37A_36920</name>
</gene>
<feature type="compositionally biased region" description="Gly residues" evidence="1">
    <location>
        <begin position="349"/>
        <end position="366"/>
    </location>
</feature>
<feature type="region of interest" description="Disordered" evidence="1">
    <location>
        <begin position="324"/>
        <end position="383"/>
    </location>
</feature>
<dbReference type="RefSeq" id="WP_202073263.1">
    <property type="nucleotide sequence ID" value="NZ_AP027143.1"/>
</dbReference>
<dbReference type="EMBL" id="AP027143">
    <property type="protein sequence ID" value="BDV36162.1"/>
    <property type="molecule type" value="Genomic_DNA"/>
</dbReference>
<keyword evidence="4" id="KW-1185">Reference proteome</keyword>
<name>A0ABN6VM43_9HYPH</name>
<evidence type="ECO:0000313" key="4">
    <source>
        <dbReference type="Proteomes" id="UP001317629"/>
    </source>
</evidence>
<reference evidence="3 4" key="1">
    <citation type="journal article" date="2023" name="Int. J. Syst. Evol. Microbiol.">
        <title>Methylocystis iwaonis sp. nov., a type II methane-oxidizing bacterium from surface soil of a rice paddy field in Japan, and emended description of the genus Methylocystis (ex Whittenbury et al. 1970) Bowman et al. 1993.</title>
        <authorList>
            <person name="Kaise H."/>
            <person name="Sawadogo J.B."/>
            <person name="Alam M.S."/>
            <person name="Ueno C."/>
            <person name="Dianou D."/>
            <person name="Shinjo R."/>
            <person name="Asakawa S."/>
        </authorList>
    </citation>
    <scope>NUCLEOTIDE SEQUENCE [LARGE SCALE GENOMIC DNA]</scope>
    <source>
        <strain evidence="3 4">SS37A-Re</strain>
    </source>
</reference>
<proteinExistence type="predicted"/>
<feature type="domain" description="DUF5666" evidence="2">
    <location>
        <begin position="126"/>
        <end position="178"/>
    </location>
</feature>
<geneLocation type="plasmid" evidence="3 4">
    <name>pSS37A-Re-1</name>
</geneLocation>